<feature type="domain" description="EAL" evidence="1">
    <location>
        <begin position="78"/>
        <end position="325"/>
    </location>
</feature>
<dbReference type="Proteomes" id="UP000006919">
    <property type="component" value="Chromosome"/>
</dbReference>
<dbReference type="InterPro" id="IPR050706">
    <property type="entry name" value="Cyclic-di-GMP_PDE-like"/>
</dbReference>
<dbReference type="RefSeq" id="WP_013498240.1">
    <property type="nucleotide sequence ID" value="NC_014833.1"/>
</dbReference>
<evidence type="ECO:0000313" key="3">
    <source>
        <dbReference type="Proteomes" id="UP000006919"/>
    </source>
</evidence>
<dbReference type="KEGG" id="ral:Rumal_1574"/>
<sequence>MDKKDIDALCALFNELSEVHNEAELERSVENNIGIFGDHDITKLKIALYLLGERMLTVDAENRDALRARRIACLTDAEKAEMQKVEEIIDKNLLKYYFQPIISASTGDIYSYEALMRSAADPSITPFHILKYAGLNDRLDDIERATFFNILKIIESDKEKFGGKTVFINSIPNVCLGEADVEMISAILSKYSDMVVVELIESAEADEAQLIRLKDTFSSMDIKIAVDDYGTGYSNVSNLLRYKPDFVKIDRSLISEINCDSNKKHFVRDIIEFCHDNDILALAEGVETDMEMKTLIIMGIDLIQGYYTARPAPEPISAIPYEIRQEIRRFQQQRQDGEETHVYKVEGTERILLEKMKKHGYKCIRILATEDDGDISIVGNSSLETQVHIEIDSGFKGRVNLESANLSNTKNRPCIQLAEDCVVELSVLGDCKLQNGGIIVPESSELTFTGLGSLNIKVHDPSFYGIGAHLDERHGRISFSADVTFVIEAYGQFGTCIGSGLGGEIDIHRGIFNISMNCNNGVAIGSMTGNTDLDIRYCGIEVNCYSLKGTIVGSRDGTAELILHSMSLRCSVSGKETVCVGSLQGPTNVTIENSNFASDVRSDKMTVFGSLYNKSIVTVHNISMNIEAGGQEAYIIGGLNGNTVFDCTEADMKIVLNSGFNSITSAQGDDLVVGDGRYQIRVNGQNFRLIPEK</sequence>
<dbReference type="SUPFAM" id="SSF141868">
    <property type="entry name" value="EAL domain-like"/>
    <property type="match status" value="1"/>
</dbReference>
<dbReference type="PANTHER" id="PTHR33121:SF76">
    <property type="entry name" value="SIGNALING PROTEIN"/>
    <property type="match status" value="1"/>
</dbReference>
<dbReference type="Gene3D" id="3.20.20.450">
    <property type="entry name" value="EAL domain"/>
    <property type="match status" value="1"/>
</dbReference>
<dbReference type="PANTHER" id="PTHR33121">
    <property type="entry name" value="CYCLIC DI-GMP PHOSPHODIESTERASE PDEF"/>
    <property type="match status" value="1"/>
</dbReference>
<dbReference type="GO" id="GO:0071111">
    <property type="term" value="F:cyclic-guanylate-specific phosphodiesterase activity"/>
    <property type="evidence" value="ECO:0007669"/>
    <property type="project" value="InterPro"/>
</dbReference>
<dbReference type="EMBL" id="CP002403">
    <property type="protein sequence ID" value="ADU22075.1"/>
    <property type="molecule type" value="Genomic_DNA"/>
</dbReference>
<dbReference type="InterPro" id="IPR001633">
    <property type="entry name" value="EAL_dom"/>
</dbReference>
<dbReference type="HOGENOM" id="CLU_397327_0_0_9"/>
<dbReference type="eggNOG" id="COG2200">
    <property type="taxonomic scope" value="Bacteria"/>
</dbReference>
<dbReference type="InterPro" id="IPR035919">
    <property type="entry name" value="EAL_sf"/>
</dbReference>
<proteinExistence type="predicted"/>
<gene>
    <name evidence="2" type="ordered locus">Rumal_1574</name>
</gene>
<dbReference type="STRING" id="697329.Rumal_1574"/>
<name>E6UHM6_RUMA7</name>
<reference evidence="2 3" key="1">
    <citation type="journal article" date="2011" name="J. Bacteriol.">
        <title>Complete genome of the cellulolytic ruminal bacterium Ruminococcus albus 7.</title>
        <authorList>
            <person name="Suen G."/>
            <person name="Stevenson D.M."/>
            <person name="Bruce D.C."/>
            <person name="Chertkov O."/>
            <person name="Copeland A."/>
            <person name="Cheng J.F."/>
            <person name="Detter C."/>
            <person name="Detter J.C."/>
            <person name="Goodwin L.A."/>
            <person name="Han C.S."/>
            <person name="Hauser L.J."/>
            <person name="Ivanova N.N."/>
            <person name="Kyrpides N.C."/>
            <person name="Land M.L."/>
            <person name="Lapidus A."/>
            <person name="Lucas S."/>
            <person name="Ovchinnikova G."/>
            <person name="Pitluck S."/>
            <person name="Tapia R."/>
            <person name="Woyke T."/>
            <person name="Boyum J."/>
            <person name="Mead D."/>
            <person name="Weimer P.J."/>
        </authorList>
    </citation>
    <scope>NUCLEOTIDE SEQUENCE [LARGE SCALE GENOMIC DNA]</scope>
    <source>
        <strain evidence="3">ATCC 27210 / DSM 20455 / JCM 14654 / NCDO 2250 / 7</strain>
    </source>
</reference>
<dbReference type="AlphaFoldDB" id="E6UHM6"/>
<dbReference type="PROSITE" id="PS50883">
    <property type="entry name" value="EAL"/>
    <property type="match status" value="1"/>
</dbReference>
<dbReference type="CDD" id="cd01948">
    <property type="entry name" value="EAL"/>
    <property type="match status" value="1"/>
</dbReference>
<evidence type="ECO:0000259" key="1">
    <source>
        <dbReference type="PROSITE" id="PS50883"/>
    </source>
</evidence>
<evidence type="ECO:0000313" key="2">
    <source>
        <dbReference type="EMBL" id="ADU22075.1"/>
    </source>
</evidence>
<protein>
    <submittedName>
        <fullName evidence="2">Diguanylate phosphodiesterase</fullName>
    </submittedName>
</protein>
<dbReference type="OrthoDB" id="9813903at2"/>
<accession>E6UHM6</accession>
<organism evidence="2 3">
    <name type="scientific">Ruminococcus albus (strain ATCC 27210 / DSM 20455 / JCM 14654 / NCDO 2250 / 7)</name>
    <dbReference type="NCBI Taxonomy" id="697329"/>
    <lineage>
        <taxon>Bacteria</taxon>
        <taxon>Bacillati</taxon>
        <taxon>Bacillota</taxon>
        <taxon>Clostridia</taxon>
        <taxon>Eubacteriales</taxon>
        <taxon>Oscillospiraceae</taxon>
        <taxon>Ruminococcus</taxon>
    </lineage>
</organism>
<dbReference type="Pfam" id="PF00563">
    <property type="entry name" value="EAL"/>
    <property type="match status" value="1"/>
</dbReference>
<dbReference type="SMART" id="SM00052">
    <property type="entry name" value="EAL"/>
    <property type="match status" value="1"/>
</dbReference>